<dbReference type="SUPFAM" id="SSF57884">
    <property type="entry name" value="Ada DNA repair protein, N-terminal domain (N-Ada 10)"/>
    <property type="match status" value="1"/>
</dbReference>
<dbReference type="EMBL" id="CP002008">
    <property type="protein sequence ID" value="ADG12095.1"/>
    <property type="molecule type" value="Genomic_DNA"/>
</dbReference>
<evidence type="ECO:0000313" key="4">
    <source>
        <dbReference type="Proteomes" id="UP000002629"/>
    </source>
</evidence>
<dbReference type="GO" id="GO:0003677">
    <property type="term" value="F:DNA binding"/>
    <property type="evidence" value="ECO:0007669"/>
    <property type="project" value="InterPro"/>
</dbReference>
<sequence length="76" mass="8383">MSLYDTEDARWAAWEARDRAADGAFFVAVRTTGVYCVASCAGRPLRKNVAFHDSREAARAAGFRACLRCKPDREAA</sequence>
<dbReference type="AlphaFoldDB" id="D5VNM2"/>
<evidence type="ECO:0000259" key="2">
    <source>
        <dbReference type="Pfam" id="PF02805"/>
    </source>
</evidence>
<dbReference type="eggNOG" id="COG2169">
    <property type="taxonomic scope" value="Bacteria"/>
</dbReference>
<reference evidence="4" key="1">
    <citation type="journal article" date="2011" name="J. Bacteriol.">
        <title>Genome sequences of eight morphologically diverse alphaproteobacteria.</title>
        <authorList>
            <consortium name="US DOE Joint Genome Institute"/>
            <person name="Brown P.J."/>
            <person name="Kysela D.T."/>
            <person name="Buechlein A."/>
            <person name="Hemmerich C."/>
            <person name="Brun Y.V."/>
        </authorList>
    </citation>
    <scope>NUCLEOTIDE SEQUENCE [LARGE SCALE GENOMIC DNA]</scope>
    <source>
        <strain evidence="4">ATCC 21756 / DSM 7131 / JCM 7823 / NBRC 15250 / LMG 17158 / TK0059</strain>
    </source>
</reference>
<dbReference type="KEGG" id="cse:Cseg_3673"/>
<dbReference type="Proteomes" id="UP000002629">
    <property type="component" value="Chromosome"/>
</dbReference>
<protein>
    <submittedName>
        <fullName evidence="3">Ada metal-binding domain protein</fullName>
    </submittedName>
</protein>
<dbReference type="RefSeq" id="WP_013080740.1">
    <property type="nucleotide sequence ID" value="NC_014100.1"/>
</dbReference>
<dbReference type="STRING" id="509190.Cseg_3673"/>
<gene>
    <name evidence="3" type="ordered locus">Cseg_3673</name>
</gene>
<evidence type="ECO:0000313" key="3">
    <source>
        <dbReference type="EMBL" id="ADG12095.1"/>
    </source>
</evidence>
<accession>D5VNM2</accession>
<name>D5VNM2_CAUST</name>
<dbReference type="GO" id="GO:0006355">
    <property type="term" value="P:regulation of DNA-templated transcription"/>
    <property type="evidence" value="ECO:0007669"/>
    <property type="project" value="InterPro"/>
</dbReference>
<dbReference type="HOGENOM" id="CLU_176646_1_0_5"/>
<dbReference type="InterPro" id="IPR004026">
    <property type="entry name" value="Ada_DNA_repair_Zn-bd"/>
</dbReference>
<evidence type="ECO:0000256" key="1">
    <source>
        <dbReference type="ARBA" id="ARBA00023159"/>
    </source>
</evidence>
<dbReference type="GO" id="GO:0008270">
    <property type="term" value="F:zinc ion binding"/>
    <property type="evidence" value="ECO:0007669"/>
    <property type="project" value="InterPro"/>
</dbReference>
<dbReference type="GO" id="GO:0006281">
    <property type="term" value="P:DNA repair"/>
    <property type="evidence" value="ECO:0007669"/>
    <property type="project" value="InterPro"/>
</dbReference>
<dbReference type="GO" id="GO:0008168">
    <property type="term" value="F:methyltransferase activity"/>
    <property type="evidence" value="ECO:0007669"/>
    <property type="project" value="InterPro"/>
</dbReference>
<dbReference type="InterPro" id="IPR035451">
    <property type="entry name" value="Ada-like_dom_sf"/>
</dbReference>
<proteinExistence type="predicted"/>
<organism evidence="3 4">
    <name type="scientific">Caulobacter segnis (strain ATCC 21756 / DSM 7131 / JCM 7823 / NBRC 15250 / LMG 17158 / TK0059)</name>
    <name type="common">Mycoplana segnis</name>
    <dbReference type="NCBI Taxonomy" id="509190"/>
    <lineage>
        <taxon>Bacteria</taxon>
        <taxon>Pseudomonadati</taxon>
        <taxon>Pseudomonadota</taxon>
        <taxon>Alphaproteobacteria</taxon>
        <taxon>Caulobacterales</taxon>
        <taxon>Caulobacteraceae</taxon>
        <taxon>Caulobacter</taxon>
    </lineage>
</organism>
<feature type="domain" description="Ada DNA repair metal-binding" evidence="2">
    <location>
        <begin position="9"/>
        <end position="72"/>
    </location>
</feature>
<dbReference type="Gene3D" id="3.40.10.10">
    <property type="entry name" value="DNA Methylphosphotriester Repair Domain"/>
    <property type="match status" value="1"/>
</dbReference>
<keyword evidence="1" id="KW-0010">Activator</keyword>
<dbReference type="Pfam" id="PF02805">
    <property type="entry name" value="Ada_Zn_binding"/>
    <property type="match status" value="1"/>
</dbReference>